<proteinExistence type="inferred from homology"/>
<dbReference type="Pfam" id="PF02417">
    <property type="entry name" value="Chromate_transp"/>
    <property type="match status" value="1"/>
</dbReference>
<organism evidence="9 10">
    <name type="scientific">[Clostridium] citroniae WAL-19142</name>
    <dbReference type="NCBI Taxonomy" id="742734"/>
    <lineage>
        <taxon>Bacteria</taxon>
        <taxon>Bacillati</taxon>
        <taxon>Bacillota</taxon>
        <taxon>Clostridia</taxon>
        <taxon>Lachnospirales</taxon>
        <taxon>Lachnospiraceae</taxon>
        <taxon>Enterocloster</taxon>
    </lineage>
</organism>
<feature type="compositionally biased region" description="Basic and acidic residues" evidence="7">
    <location>
        <begin position="194"/>
        <end position="215"/>
    </location>
</feature>
<dbReference type="EMBL" id="ADLK01000026">
    <property type="protein sequence ID" value="KMW17806.1"/>
    <property type="molecule type" value="Genomic_DNA"/>
</dbReference>
<keyword evidence="4 8" id="KW-0812">Transmembrane</keyword>
<reference evidence="9 10" key="1">
    <citation type="submission" date="2011-04" db="EMBL/GenBank/DDBJ databases">
        <title>The Genome Sequence of Clostridium citroniae WAL-19142.</title>
        <authorList>
            <consortium name="The Broad Institute Genome Sequencing Platform"/>
            <person name="Earl A."/>
            <person name="Ward D."/>
            <person name="Feldgarden M."/>
            <person name="Gevers D."/>
            <person name="Warren Y.A."/>
            <person name="Tyrrell K.L."/>
            <person name="Citron D.M."/>
            <person name="Goldstein E.J."/>
            <person name="Daigneault M."/>
            <person name="Allen-Vercoe E."/>
            <person name="Young S.K."/>
            <person name="Zeng Q."/>
            <person name="Gargeya S."/>
            <person name="Fitzgerald M."/>
            <person name="Haas B."/>
            <person name="Abouelleil A."/>
            <person name="Alvarado L."/>
            <person name="Arachchi H.M."/>
            <person name="Berlin A."/>
            <person name="Brown A."/>
            <person name="Chapman S.B."/>
            <person name="Chen Z."/>
            <person name="Dunbar C."/>
            <person name="Freedman E."/>
            <person name="Gearin G."/>
            <person name="Gellesch M."/>
            <person name="Goldberg J."/>
            <person name="Griggs A."/>
            <person name="Gujja S."/>
            <person name="Heilman E.R."/>
            <person name="Heiman D."/>
            <person name="Howarth C."/>
            <person name="Larson L."/>
            <person name="Lui A."/>
            <person name="MacDonald P.J."/>
            <person name="Mehta T."/>
            <person name="Montmayeur A."/>
            <person name="Murphy C."/>
            <person name="Neiman D."/>
            <person name="Pearson M."/>
            <person name="Priest M."/>
            <person name="Roberts A."/>
            <person name="Saif S."/>
            <person name="Shea T."/>
            <person name="Shenoy N."/>
            <person name="Sisk P."/>
            <person name="Stolte C."/>
            <person name="Sykes S."/>
            <person name="White J."/>
            <person name="Yandava C."/>
            <person name="Wortman J."/>
            <person name="Nusbaum C."/>
            <person name="Birren B."/>
        </authorList>
    </citation>
    <scope>NUCLEOTIDE SEQUENCE [LARGE SCALE GENOMIC DNA]</scope>
    <source>
        <strain evidence="9 10">WAL-19142</strain>
    </source>
</reference>
<evidence type="ECO:0000313" key="9">
    <source>
        <dbReference type="EMBL" id="KMW17806.1"/>
    </source>
</evidence>
<protein>
    <recommendedName>
        <fullName evidence="11">Chromate transporter</fullName>
    </recommendedName>
</protein>
<comment type="subcellular location">
    <subcellularLocation>
        <location evidence="1">Cell membrane</location>
        <topology evidence="1">Multi-pass membrane protein</topology>
    </subcellularLocation>
</comment>
<dbReference type="AlphaFoldDB" id="A0A0J9C093"/>
<comment type="caution">
    <text evidence="9">The sequence shown here is derived from an EMBL/GenBank/DDBJ whole genome shotgun (WGS) entry which is preliminary data.</text>
</comment>
<evidence type="ECO:0000256" key="3">
    <source>
        <dbReference type="ARBA" id="ARBA00022475"/>
    </source>
</evidence>
<dbReference type="InterPro" id="IPR052518">
    <property type="entry name" value="CHR_Transporter"/>
</dbReference>
<evidence type="ECO:0000256" key="5">
    <source>
        <dbReference type="ARBA" id="ARBA00022989"/>
    </source>
</evidence>
<feature type="transmembrane region" description="Helical" evidence="8">
    <location>
        <begin position="115"/>
        <end position="134"/>
    </location>
</feature>
<dbReference type="PANTHER" id="PTHR43663">
    <property type="entry name" value="CHROMATE TRANSPORT PROTEIN-RELATED"/>
    <property type="match status" value="1"/>
</dbReference>
<dbReference type="GO" id="GO:0005886">
    <property type="term" value="C:plasma membrane"/>
    <property type="evidence" value="ECO:0007669"/>
    <property type="project" value="UniProtKB-SubCell"/>
</dbReference>
<sequence length="215" mass="23193">MWEKWKKNVTIFCVMFKIGCFTFGGGWGIVAQMQEEFADRRHWVTEQQILDFMSVGRSLPGLMIMNISVMFGYTVAGPVGALSATLGLSTPALLVFSIVTYFYTAMKQIGAVSHVLNGVRGAVIPVIIGAAWKLKGQALVSRISYVIMAVAFFLCTFTSLSKPMIVILGAVFGLALGFVRDQKQAGGKTQGGLTDDRQAAQDGLADNKREGGGHS</sequence>
<dbReference type="Proteomes" id="UP000037392">
    <property type="component" value="Unassembled WGS sequence"/>
</dbReference>
<keyword evidence="6 8" id="KW-0472">Membrane</keyword>
<evidence type="ECO:0000313" key="10">
    <source>
        <dbReference type="Proteomes" id="UP000037392"/>
    </source>
</evidence>
<evidence type="ECO:0000256" key="1">
    <source>
        <dbReference type="ARBA" id="ARBA00004651"/>
    </source>
</evidence>
<evidence type="ECO:0000256" key="8">
    <source>
        <dbReference type="SAM" id="Phobius"/>
    </source>
</evidence>
<evidence type="ECO:0000256" key="2">
    <source>
        <dbReference type="ARBA" id="ARBA00005262"/>
    </source>
</evidence>
<accession>A0A0J9C093</accession>
<name>A0A0J9C093_9FIRM</name>
<comment type="similarity">
    <text evidence="2">Belongs to the chromate ion transporter (CHR) (TC 2.A.51) family.</text>
</comment>
<evidence type="ECO:0000256" key="4">
    <source>
        <dbReference type="ARBA" id="ARBA00022692"/>
    </source>
</evidence>
<gene>
    <name evidence="9" type="ORF">HMPREF9470_03495</name>
</gene>
<dbReference type="PATRIC" id="fig|742734.4.peg.3747"/>
<feature type="region of interest" description="Disordered" evidence="7">
    <location>
        <begin position="185"/>
        <end position="215"/>
    </location>
</feature>
<evidence type="ECO:0000256" key="7">
    <source>
        <dbReference type="SAM" id="MobiDB-lite"/>
    </source>
</evidence>
<dbReference type="PANTHER" id="PTHR43663:SF1">
    <property type="entry name" value="CHROMATE TRANSPORTER"/>
    <property type="match status" value="1"/>
</dbReference>
<evidence type="ECO:0008006" key="11">
    <source>
        <dbReference type="Google" id="ProtNLM"/>
    </source>
</evidence>
<dbReference type="GO" id="GO:0015109">
    <property type="term" value="F:chromate transmembrane transporter activity"/>
    <property type="evidence" value="ECO:0007669"/>
    <property type="project" value="InterPro"/>
</dbReference>
<dbReference type="RefSeq" id="WP_007857858.1">
    <property type="nucleotide sequence ID" value="NZ_KQ235880.1"/>
</dbReference>
<keyword evidence="3" id="KW-1003">Cell membrane</keyword>
<feature type="transmembrane region" description="Helical" evidence="8">
    <location>
        <begin position="82"/>
        <end position="103"/>
    </location>
</feature>
<evidence type="ECO:0000256" key="6">
    <source>
        <dbReference type="ARBA" id="ARBA00023136"/>
    </source>
</evidence>
<dbReference type="InterPro" id="IPR003370">
    <property type="entry name" value="Chromate_transpt"/>
</dbReference>
<dbReference type="GeneID" id="93166358"/>
<feature type="transmembrane region" description="Helical" evidence="8">
    <location>
        <begin position="146"/>
        <end position="179"/>
    </location>
</feature>
<keyword evidence="5 8" id="KW-1133">Transmembrane helix</keyword>